<dbReference type="InterPro" id="IPR011112">
    <property type="entry name" value="Rho-like_N"/>
</dbReference>
<feature type="domain" description="Rho termination factor-like N-terminal" evidence="2">
    <location>
        <begin position="6"/>
        <end position="48"/>
    </location>
</feature>
<dbReference type="AlphaFoldDB" id="A0A9D1RG56"/>
<dbReference type="EMBL" id="DXGG01000061">
    <property type="protein sequence ID" value="HIW86987.1"/>
    <property type="molecule type" value="Genomic_DNA"/>
</dbReference>
<feature type="compositionally biased region" description="Basic and acidic residues" evidence="1">
    <location>
        <begin position="47"/>
        <end position="60"/>
    </location>
</feature>
<evidence type="ECO:0000259" key="2">
    <source>
        <dbReference type="SMART" id="SM00959"/>
    </source>
</evidence>
<dbReference type="Gene3D" id="1.10.720.10">
    <property type="match status" value="1"/>
</dbReference>
<gene>
    <name evidence="3" type="ORF">IAC47_01760</name>
</gene>
<reference evidence="3" key="1">
    <citation type="journal article" date="2021" name="PeerJ">
        <title>Extensive microbial diversity within the chicken gut microbiome revealed by metagenomics and culture.</title>
        <authorList>
            <person name="Gilroy R."/>
            <person name="Ravi A."/>
            <person name="Getino M."/>
            <person name="Pursley I."/>
            <person name="Horton D.L."/>
            <person name="Alikhan N.F."/>
            <person name="Baker D."/>
            <person name="Gharbi K."/>
            <person name="Hall N."/>
            <person name="Watson M."/>
            <person name="Adriaenssens E.M."/>
            <person name="Foster-Nyarko E."/>
            <person name="Jarju S."/>
            <person name="Secka A."/>
            <person name="Antonio M."/>
            <person name="Oren A."/>
            <person name="Chaudhuri R.R."/>
            <person name="La Ragione R."/>
            <person name="Hildebrand F."/>
            <person name="Pallen M.J."/>
        </authorList>
    </citation>
    <scope>NUCLEOTIDE SEQUENCE</scope>
    <source>
        <strain evidence="3">Gambia16-930</strain>
    </source>
</reference>
<evidence type="ECO:0000313" key="4">
    <source>
        <dbReference type="Proteomes" id="UP000824267"/>
    </source>
</evidence>
<accession>A0A9D1RG56</accession>
<dbReference type="SMART" id="SM00959">
    <property type="entry name" value="Rho_N"/>
    <property type="match status" value="1"/>
</dbReference>
<dbReference type="SUPFAM" id="SSF68912">
    <property type="entry name" value="Rho N-terminal domain-like"/>
    <property type="match status" value="1"/>
</dbReference>
<dbReference type="Proteomes" id="UP000824267">
    <property type="component" value="Unassembled WGS sequence"/>
</dbReference>
<name>A0A9D1RG56_9BACT</name>
<organism evidence="3 4">
    <name type="scientific">Candidatus Onthomorpha intestinigallinarum</name>
    <dbReference type="NCBI Taxonomy" id="2840880"/>
    <lineage>
        <taxon>Bacteria</taxon>
        <taxon>Pseudomonadati</taxon>
        <taxon>Bacteroidota</taxon>
        <taxon>Bacteroidia</taxon>
        <taxon>Bacteroidales</taxon>
        <taxon>Candidatus Onthomorpha</taxon>
    </lineage>
</organism>
<dbReference type="GO" id="GO:0006353">
    <property type="term" value="P:DNA-templated transcription termination"/>
    <property type="evidence" value="ECO:0007669"/>
    <property type="project" value="InterPro"/>
</dbReference>
<evidence type="ECO:0000256" key="1">
    <source>
        <dbReference type="SAM" id="MobiDB-lite"/>
    </source>
</evidence>
<evidence type="ECO:0000313" key="3">
    <source>
        <dbReference type="EMBL" id="HIW86987.1"/>
    </source>
</evidence>
<comment type="caution">
    <text evidence="3">The sequence shown here is derived from an EMBL/GenBank/DDBJ whole genome shotgun (WGS) entry which is preliminary data.</text>
</comment>
<reference evidence="3" key="2">
    <citation type="submission" date="2021-04" db="EMBL/GenBank/DDBJ databases">
        <authorList>
            <person name="Gilroy R."/>
        </authorList>
    </citation>
    <scope>NUCLEOTIDE SEQUENCE</scope>
    <source>
        <strain evidence="3">Gambia16-930</strain>
    </source>
</reference>
<proteinExistence type="predicted"/>
<protein>
    <submittedName>
        <fullName evidence="3">Rho termination factor N-terminal domain-containing protein</fullName>
    </submittedName>
</protein>
<dbReference type="InterPro" id="IPR036269">
    <property type="entry name" value="Rho_N_sf"/>
</dbReference>
<feature type="region of interest" description="Disordered" evidence="1">
    <location>
        <begin position="47"/>
        <end position="69"/>
    </location>
</feature>
<sequence length="69" mass="7918">MYNKTELESRSLDELKAIAKALGLSKISRLSIQEIVYKILDFQARKAAEEQSEKKTETPVRKARARIKP</sequence>
<feature type="non-terminal residue" evidence="3">
    <location>
        <position position="69"/>
    </location>
</feature>
<dbReference type="Pfam" id="PF07498">
    <property type="entry name" value="Rho_N"/>
    <property type="match status" value="1"/>
</dbReference>